<reference evidence="2" key="1">
    <citation type="submission" date="2018-07" db="EMBL/GenBank/DDBJ databases">
        <authorList>
            <person name="Quirk P.G."/>
            <person name="Krulwich T.A."/>
        </authorList>
    </citation>
    <scope>NUCLEOTIDE SEQUENCE</scope>
</reference>
<dbReference type="Pfam" id="PF08524">
    <property type="entry name" value="rRNA_processing"/>
    <property type="match status" value="1"/>
</dbReference>
<dbReference type="AlphaFoldDB" id="A0A336MQZ8"/>
<name>A0A336MQZ8_CULSO</name>
<sequence length="238" mass="28158">MIHCFRSFTYSMLKNMKNNQNRKAGKFQRGTKQNDKFFKINKGDNKFKSAKKDQKVFSNRNNNKNRNLEFNKKNHEKKKQLSFQQSRRPEDKGGYRQYANPDRNSTKVLNVNRKPYQSARSNGNENNNSFNKQPKNFMKNNTKKKNTPIGSDEEGLEVETESVINFCVAPNLLEEMLKKKKTKQPVKVDKREEYLKQKQRRNEILKQKTRKGQPVMAGRMQLLYEKVQKVIAKENESK</sequence>
<feature type="region of interest" description="Disordered" evidence="1">
    <location>
        <begin position="47"/>
        <end position="154"/>
    </location>
</feature>
<dbReference type="VEuPathDB" id="VectorBase:CSON003429"/>
<proteinExistence type="predicted"/>
<dbReference type="InterPro" id="IPR013730">
    <property type="entry name" value="Fyv7/TAP26"/>
</dbReference>
<protein>
    <submittedName>
        <fullName evidence="2">CSON003429 protein</fullName>
    </submittedName>
</protein>
<gene>
    <name evidence="2" type="primary">CSON003429</name>
</gene>
<dbReference type="EMBL" id="UFQT01001622">
    <property type="protein sequence ID" value="SSX31213.1"/>
    <property type="molecule type" value="Genomic_DNA"/>
</dbReference>
<accession>A0A336MQZ8</accession>
<evidence type="ECO:0000256" key="1">
    <source>
        <dbReference type="SAM" id="MobiDB-lite"/>
    </source>
</evidence>
<evidence type="ECO:0000313" key="2">
    <source>
        <dbReference type="EMBL" id="SSX31213.1"/>
    </source>
</evidence>
<feature type="compositionally biased region" description="Low complexity" evidence="1">
    <location>
        <begin position="122"/>
        <end position="140"/>
    </location>
</feature>
<organism evidence="2">
    <name type="scientific">Culicoides sonorensis</name>
    <name type="common">Biting midge</name>
    <dbReference type="NCBI Taxonomy" id="179676"/>
    <lineage>
        <taxon>Eukaryota</taxon>
        <taxon>Metazoa</taxon>
        <taxon>Ecdysozoa</taxon>
        <taxon>Arthropoda</taxon>
        <taxon>Hexapoda</taxon>
        <taxon>Insecta</taxon>
        <taxon>Pterygota</taxon>
        <taxon>Neoptera</taxon>
        <taxon>Endopterygota</taxon>
        <taxon>Diptera</taxon>
        <taxon>Nematocera</taxon>
        <taxon>Chironomoidea</taxon>
        <taxon>Ceratopogonidae</taxon>
        <taxon>Ceratopogoninae</taxon>
        <taxon>Culicoides</taxon>
        <taxon>Monoculicoides</taxon>
    </lineage>
</organism>